<dbReference type="InterPro" id="IPR016171">
    <property type="entry name" value="Vanillyl_alc_oxidase_C-sub2"/>
</dbReference>
<dbReference type="PANTHER" id="PTHR46568">
    <property type="entry name" value="ALKYLDIHYDROXYACETONEPHOSPHATE SYNTHASE, PEROXISOMAL"/>
    <property type="match status" value="1"/>
</dbReference>
<evidence type="ECO:0000313" key="6">
    <source>
        <dbReference type="EMBL" id="GAA2010206.1"/>
    </source>
</evidence>
<evidence type="ECO:0000256" key="4">
    <source>
        <dbReference type="SAM" id="MobiDB-lite"/>
    </source>
</evidence>
<comment type="caution">
    <text evidence="6">The sequence shown here is derived from an EMBL/GenBank/DDBJ whole genome shotgun (WGS) entry which is preliminary data.</text>
</comment>
<evidence type="ECO:0000256" key="2">
    <source>
        <dbReference type="ARBA" id="ARBA00022630"/>
    </source>
</evidence>
<evidence type="ECO:0000256" key="1">
    <source>
        <dbReference type="ARBA" id="ARBA00008000"/>
    </source>
</evidence>
<dbReference type="SUPFAM" id="SSF55103">
    <property type="entry name" value="FAD-linked oxidases, C-terminal domain"/>
    <property type="match status" value="1"/>
</dbReference>
<proteinExistence type="inferred from homology"/>
<keyword evidence="2" id="KW-0285">Flavoprotein</keyword>
<accession>A0ABP5F1E6</accession>
<dbReference type="PANTHER" id="PTHR46568:SF1">
    <property type="entry name" value="ALKYLDIHYDROXYACETONEPHOSPHATE SYNTHASE, PEROXISOMAL"/>
    <property type="match status" value="1"/>
</dbReference>
<dbReference type="InterPro" id="IPR016169">
    <property type="entry name" value="FAD-bd_PCMH_sub2"/>
</dbReference>
<dbReference type="InterPro" id="IPR016166">
    <property type="entry name" value="FAD-bd_PCMH"/>
</dbReference>
<dbReference type="Gene3D" id="3.30.300.330">
    <property type="match status" value="1"/>
</dbReference>
<dbReference type="Gene3D" id="3.30.465.10">
    <property type="match status" value="1"/>
</dbReference>
<dbReference type="Gene3D" id="3.30.70.3450">
    <property type="match status" value="1"/>
</dbReference>
<evidence type="ECO:0000313" key="7">
    <source>
        <dbReference type="Proteomes" id="UP001501585"/>
    </source>
</evidence>
<dbReference type="InterPro" id="IPR006094">
    <property type="entry name" value="Oxid_FAD_bind_N"/>
</dbReference>
<feature type="domain" description="FAD-binding PCMH-type" evidence="5">
    <location>
        <begin position="93"/>
        <end position="274"/>
    </location>
</feature>
<dbReference type="PROSITE" id="PS51387">
    <property type="entry name" value="FAD_PCMH"/>
    <property type="match status" value="1"/>
</dbReference>
<dbReference type="InterPro" id="IPR004113">
    <property type="entry name" value="FAD-bd_oxidored_4_C"/>
</dbReference>
<dbReference type="EMBL" id="BAAAPC010000021">
    <property type="protein sequence ID" value="GAA2010206.1"/>
    <property type="molecule type" value="Genomic_DNA"/>
</dbReference>
<dbReference type="SUPFAM" id="SSF56176">
    <property type="entry name" value="FAD-binding/transporter-associated domain-like"/>
    <property type="match status" value="1"/>
</dbReference>
<evidence type="ECO:0000259" key="5">
    <source>
        <dbReference type="PROSITE" id="PS51387"/>
    </source>
</evidence>
<gene>
    <name evidence="6" type="ORF">GCM10009799_42880</name>
</gene>
<dbReference type="Pfam" id="PF01565">
    <property type="entry name" value="FAD_binding_4"/>
    <property type="match status" value="1"/>
</dbReference>
<feature type="region of interest" description="Disordered" evidence="4">
    <location>
        <begin position="68"/>
        <end position="93"/>
    </location>
</feature>
<reference evidence="7" key="1">
    <citation type="journal article" date="2019" name="Int. J. Syst. Evol. Microbiol.">
        <title>The Global Catalogue of Microorganisms (GCM) 10K type strain sequencing project: providing services to taxonomists for standard genome sequencing and annotation.</title>
        <authorList>
            <consortium name="The Broad Institute Genomics Platform"/>
            <consortium name="The Broad Institute Genome Sequencing Center for Infectious Disease"/>
            <person name="Wu L."/>
            <person name="Ma J."/>
        </authorList>
    </citation>
    <scope>NUCLEOTIDE SEQUENCE [LARGE SCALE GENOMIC DNA]</scope>
    <source>
        <strain evidence="7">JCM 15313</strain>
    </source>
</reference>
<dbReference type="Gene3D" id="1.10.45.10">
    <property type="entry name" value="Vanillyl-alcohol Oxidase, Chain A, domain 4"/>
    <property type="match status" value="1"/>
</dbReference>
<comment type="similarity">
    <text evidence="1">Belongs to the FAD-binding oxidoreductase/transferase type 4 family.</text>
</comment>
<name>A0ABP5F1E6_9ACTN</name>
<keyword evidence="7" id="KW-1185">Reference proteome</keyword>
<dbReference type="Proteomes" id="UP001501585">
    <property type="component" value="Unassembled WGS sequence"/>
</dbReference>
<organism evidence="6 7">
    <name type="scientific">Nocardiopsis rhodophaea</name>
    <dbReference type="NCBI Taxonomy" id="280238"/>
    <lineage>
        <taxon>Bacteria</taxon>
        <taxon>Bacillati</taxon>
        <taxon>Actinomycetota</taxon>
        <taxon>Actinomycetes</taxon>
        <taxon>Streptosporangiales</taxon>
        <taxon>Nocardiopsidaceae</taxon>
        <taxon>Nocardiopsis</taxon>
    </lineage>
</organism>
<sequence length="535" mass="55822">MSWFAWGDPKQAAPLSEPLRDLIAQTLGAELRDLPPVDEADVRLPSSALDASARAALEAAVGAEHVRTDAPARLRHSGGKSTPDLLRRRAGDADPAPDAVVLPADHDEVVAVLRACAEHRVAVVPFGGGTSVVGGVDALRGGFASVVSLDLRRLDQLVSVDDESMTATLRAGLRTPAAEELLSAHGYTLGHLPQSFEYATIGGYAATRSSGQASAGYGRFDDMVMALKAATPRGTLDLGRAPASAAGPDLRQLLVGSEGTFGVITEVTLRVRPLPDVQHDEAWSFPDYATGAAALQRLAQSTLRPTTARLSDETETFVNAALSGKEAATGCLAVVGFDGTDAGEVEARRATVTRVLTDCGGTPLGTEPVADWRHSRFHGPYLRDTLLSAGVLSETLETATTWSGVLPLYKAVNAALKEALEGPEGGVVTMCHISHTYPAGASLYFTVVTAAGADPLSRWARAKRAASNAIAEHGATISHHHAVGADHRPWMTSEIGPLGADILRAVKSALDPVGILNPGKLIPDAAGETGEDPRT</sequence>
<dbReference type="InterPro" id="IPR025650">
    <property type="entry name" value="Alkyl-DHAP_Synthase"/>
</dbReference>
<keyword evidence="3" id="KW-0274">FAD</keyword>
<evidence type="ECO:0000256" key="3">
    <source>
        <dbReference type="ARBA" id="ARBA00022827"/>
    </source>
</evidence>
<dbReference type="InterPro" id="IPR036318">
    <property type="entry name" value="FAD-bd_PCMH-like_sf"/>
</dbReference>
<protein>
    <submittedName>
        <fullName evidence="6">FAD-binding oxidoreductase</fullName>
    </submittedName>
</protein>
<dbReference type="InterPro" id="IPR016164">
    <property type="entry name" value="FAD-linked_Oxase-like_C"/>
</dbReference>
<dbReference type="Pfam" id="PF02913">
    <property type="entry name" value="FAD-oxidase_C"/>
    <property type="match status" value="1"/>
</dbReference>